<evidence type="ECO:0000313" key="2">
    <source>
        <dbReference type="EMBL" id="AHF76665.1"/>
    </source>
</evidence>
<feature type="region of interest" description="Disordered" evidence="1">
    <location>
        <begin position="238"/>
        <end position="261"/>
    </location>
</feature>
<protein>
    <submittedName>
        <fullName evidence="2">Uncharacterized protein</fullName>
    </submittedName>
</protein>
<organism evidence="2 3">
    <name type="scientific">Sodalis praecaptivus</name>
    <dbReference type="NCBI Taxonomy" id="1239307"/>
    <lineage>
        <taxon>Bacteria</taxon>
        <taxon>Pseudomonadati</taxon>
        <taxon>Pseudomonadota</taxon>
        <taxon>Gammaproteobacteria</taxon>
        <taxon>Enterobacterales</taxon>
        <taxon>Bruguierivoracaceae</taxon>
        <taxon>Sodalis</taxon>
    </lineage>
</organism>
<keyword evidence="3" id="KW-1185">Reference proteome</keyword>
<dbReference type="RefSeq" id="WP_025421799.1">
    <property type="nucleotide sequence ID" value="NZ_CP006569.1"/>
</dbReference>
<evidence type="ECO:0000313" key="3">
    <source>
        <dbReference type="Proteomes" id="UP000019028"/>
    </source>
</evidence>
<dbReference type="Proteomes" id="UP000019028">
    <property type="component" value="Chromosome"/>
</dbReference>
<dbReference type="HOGENOM" id="CLU_709593_0_0_6"/>
<dbReference type="PATRIC" id="fig|1239307.3.peg.1748"/>
<accession>W0HWT3</accession>
<dbReference type="AlphaFoldDB" id="W0HWT3"/>
<feature type="region of interest" description="Disordered" evidence="1">
    <location>
        <begin position="348"/>
        <end position="370"/>
    </location>
</feature>
<name>W0HWT3_9GAMM</name>
<gene>
    <name evidence="2" type="ORF">Sant_1608</name>
</gene>
<sequence length="389" mass="42554">MKLSNSPLLYKIYTHNSTKEILTDSDANKSHKNIAQKLIAAKMSNAEFKANQYTHKIVKNIQQTAAKHSARAAKEINKLTKENAKISIKLEKLLSRNDPNIPASNKAKSAHPFKISHNEERPDEIKISRLIEKLIINKQTIDRWQNFSANNAQPFAKFDKYLNNINPADRKQFMQELGESQFTSSTLNSLFTQLQKIEQKKEGYHQAYITLSSSAVANHATQGLTTSHIAVGQAANENGSRLGSRSGAERQASHNVNAAATLPNSVNARGVDEQKGVKAILMATEQPLTTSLAGGQTHGDLSVAPSINTEDLNPFRSRDTSLNSLHPEKGIAGAQGNKTLAAAAVKSTSAQVNRTRHDQQLDSTNGMAETELRDSVNPLMAGKSTNPFL</sequence>
<dbReference type="KEGG" id="sod:Sant_1608"/>
<reference evidence="2 3" key="1">
    <citation type="journal article" date="2014" name="Genome Biol. Evol.">
        <title>Genome degeneration and adaptation in a nascent stage of symbiosis.</title>
        <authorList>
            <person name="Oakeson K.F."/>
            <person name="Gil R."/>
            <person name="Clayton A.L."/>
            <person name="Dunn D.M."/>
            <person name="von Niederhausern A.C."/>
            <person name="Hamil C."/>
            <person name="Aoyagi A."/>
            <person name="Duval B."/>
            <person name="Baca A."/>
            <person name="Silva F.J."/>
            <person name="Vallier A."/>
            <person name="Jackson D.G."/>
            <person name="Latorre A."/>
            <person name="Weiss R.B."/>
            <person name="Heddi A."/>
            <person name="Moya A."/>
            <person name="Dale C."/>
        </authorList>
    </citation>
    <scope>NUCLEOTIDE SEQUENCE [LARGE SCALE GENOMIC DNA]</scope>
    <source>
        <strain evidence="2 3">HS1</strain>
    </source>
</reference>
<evidence type="ECO:0000256" key="1">
    <source>
        <dbReference type="SAM" id="MobiDB-lite"/>
    </source>
</evidence>
<dbReference type="EMBL" id="CP006569">
    <property type="protein sequence ID" value="AHF76665.1"/>
    <property type="molecule type" value="Genomic_DNA"/>
</dbReference>
<proteinExistence type="predicted"/>